<keyword evidence="2" id="KW-0378">Hydrolase</keyword>
<organism evidence="2 3">
    <name type="scientific">Sphingomonas kaistensis</name>
    <dbReference type="NCBI Taxonomy" id="298708"/>
    <lineage>
        <taxon>Bacteria</taxon>
        <taxon>Pseudomonadati</taxon>
        <taxon>Pseudomonadota</taxon>
        <taxon>Alphaproteobacteria</taxon>
        <taxon>Sphingomonadales</taxon>
        <taxon>Sphingomonadaceae</taxon>
        <taxon>Sphingomonas</taxon>
    </lineage>
</organism>
<name>A0ABZ2G4A1_9SPHN</name>
<dbReference type="InterPro" id="IPR029058">
    <property type="entry name" value="AB_hydrolase_fold"/>
</dbReference>
<feature type="signal peptide" evidence="1">
    <location>
        <begin position="1"/>
        <end position="23"/>
    </location>
</feature>
<gene>
    <name evidence="2" type="ORF">V6R86_09620</name>
</gene>
<dbReference type="GO" id="GO:0016787">
    <property type="term" value="F:hydrolase activity"/>
    <property type="evidence" value="ECO:0007669"/>
    <property type="project" value="UniProtKB-KW"/>
</dbReference>
<evidence type="ECO:0000256" key="1">
    <source>
        <dbReference type="SAM" id="SignalP"/>
    </source>
</evidence>
<dbReference type="Pfam" id="PF00756">
    <property type="entry name" value="Esterase"/>
    <property type="match status" value="1"/>
</dbReference>
<protein>
    <submittedName>
        <fullName evidence="2">Alpha/beta hydrolase-fold protein</fullName>
    </submittedName>
</protein>
<feature type="chain" id="PRO_5045938563" evidence="1">
    <location>
        <begin position="24"/>
        <end position="271"/>
    </location>
</feature>
<dbReference type="Proteomes" id="UP001382935">
    <property type="component" value="Chromosome"/>
</dbReference>
<keyword evidence="3" id="KW-1185">Reference proteome</keyword>
<dbReference type="SUPFAM" id="SSF53474">
    <property type="entry name" value="alpha/beta-Hydrolases"/>
    <property type="match status" value="1"/>
</dbReference>
<dbReference type="PANTHER" id="PTHR48098:SF6">
    <property type="entry name" value="FERRI-BACILLIBACTIN ESTERASE BESA"/>
    <property type="match status" value="1"/>
</dbReference>
<accession>A0ABZ2G4A1</accession>
<proteinExistence type="predicted"/>
<dbReference type="InterPro" id="IPR000801">
    <property type="entry name" value="Esterase-like"/>
</dbReference>
<dbReference type="InterPro" id="IPR050583">
    <property type="entry name" value="Mycobacterial_A85_antigen"/>
</dbReference>
<sequence length="271" mass="29431">MRAALFPLASLMSVVGASGPASAAPIDHLPALRGDYFALTSRSTGSTYHIYIRLPLDYTEQADKRYPVVYLLDGDSAFPMLAPQHLFMTIDDRTPEAILVGIAYGGFGPVNKRDRDFGEGAPAFEQFLVDQLLPQTEKRVRADPGRRVLVGQSFGGSFVLWNALSRPGLFWGRIASNPSFRFHADRFARPPARNSGSSGMLAVVSGTANNPQGRSGAIDWVNRQSAITPGWAVKRFDIEGGTHAADLGRAYRIALNWMLPPVPEKAPAPAH</sequence>
<dbReference type="PANTHER" id="PTHR48098">
    <property type="entry name" value="ENTEROCHELIN ESTERASE-RELATED"/>
    <property type="match status" value="1"/>
</dbReference>
<dbReference type="Gene3D" id="3.40.50.1820">
    <property type="entry name" value="alpha/beta hydrolase"/>
    <property type="match status" value="1"/>
</dbReference>
<evidence type="ECO:0000313" key="2">
    <source>
        <dbReference type="EMBL" id="WWM70927.1"/>
    </source>
</evidence>
<reference evidence="2 3" key="1">
    <citation type="submission" date="2024-02" db="EMBL/GenBank/DDBJ databases">
        <title>Full genome sequence of Sphingomonas kaistensis.</title>
        <authorList>
            <person name="Poletto B.L."/>
            <person name="Silva G."/>
            <person name="Galante D."/>
            <person name="Campos K.R."/>
            <person name="Santos M.B.N."/>
            <person name="Sacchi C.T."/>
        </authorList>
    </citation>
    <scope>NUCLEOTIDE SEQUENCE [LARGE SCALE GENOMIC DNA]</scope>
    <source>
        <strain evidence="2 3">MA4R</strain>
    </source>
</reference>
<dbReference type="EMBL" id="CP145607">
    <property type="protein sequence ID" value="WWM70927.1"/>
    <property type="molecule type" value="Genomic_DNA"/>
</dbReference>
<dbReference type="RefSeq" id="WP_338504115.1">
    <property type="nucleotide sequence ID" value="NZ_CP145607.1"/>
</dbReference>
<keyword evidence="1" id="KW-0732">Signal</keyword>
<evidence type="ECO:0000313" key="3">
    <source>
        <dbReference type="Proteomes" id="UP001382935"/>
    </source>
</evidence>